<dbReference type="EMBL" id="JARPUR010000006">
    <property type="protein sequence ID" value="KAK4873585.1"/>
    <property type="molecule type" value="Genomic_DNA"/>
</dbReference>
<accession>A0AAN7SNJ7</accession>
<comment type="caution">
    <text evidence="3">The sequence shown here is derived from an EMBL/GenBank/DDBJ whole genome shotgun (WGS) entry which is preliminary data.</text>
</comment>
<feature type="region of interest" description="Disordered" evidence="1">
    <location>
        <begin position="1"/>
        <end position="23"/>
    </location>
</feature>
<dbReference type="CDD" id="cd01673">
    <property type="entry name" value="dNK"/>
    <property type="match status" value="1"/>
</dbReference>
<feature type="domain" description="Deoxynucleoside kinase" evidence="2">
    <location>
        <begin position="51"/>
        <end position="249"/>
    </location>
</feature>
<protein>
    <recommendedName>
        <fullName evidence="2">Deoxynucleoside kinase domain-containing protein</fullName>
    </recommendedName>
</protein>
<dbReference type="GO" id="GO:0019136">
    <property type="term" value="F:deoxynucleoside kinase activity"/>
    <property type="evidence" value="ECO:0007669"/>
    <property type="project" value="TreeGrafter"/>
</dbReference>
<dbReference type="Gene3D" id="3.40.50.300">
    <property type="entry name" value="P-loop containing nucleotide triphosphate hydrolases"/>
    <property type="match status" value="1"/>
</dbReference>
<dbReference type="GO" id="GO:0005739">
    <property type="term" value="C:mitochondrion"/>
    <property type="evidence" value="ECO:0007669"/>
    <property type="project" value="TreeGrafter"/>
</dbReference>
<sequence length="280" mass="32603">MEGYVLTDSGKTATPVTPVKRSPTKRTNFVGISPQRELTNIRTPTDRPFRVSIEGNIGAGKSTLIKYFSNFAGIETYPEPIEWWRNLDGHNLLDLLYSDSNKWYSTFQMYVQLTRLKVQTSIPKSSTTVQMFERSVQNNRYCFVEQAYQTGVLHNADYTIIDEWFKWAKSNCDITLDLIVYLRSTPEIVYDRMVSRKRPEEARVPLEYLRQLHQSHETWLMSDDLNLNTVPVLVLDADTTLDEIFEQYKRNAHKILGHEKKGTTIIQQNDKDKVKRVLDL</sequence>
<reference evidence="4" key="1">
    <citation type="submission" date="2023-01" db="EMBL/GenBank/DDBJ databases">
        <title>Key to firefly adult light organ development and bioluminescence: homeobox transcription factors regulate luciferase expression and transportation to peroxisome.</title>
        <authorList>
            <person name="Fu X."/>
        </authorList>
    </citation>
    <scope>NUCLEOTIDE SEQUENCE [LARGE SCALE GENOMIC DNA]</scope>
</reference>
<dbReference type="SUPFAM" id="SSF52540">
    <property type="entry name" value="P-loop containing nucleoside triphosphate hydrolases"/>
    <property type="match status" value="1"/>
</dbReference>
<dbReference type="InterPro" id="IPR031314">
    <property type="entry name" value="DNK_dom"/>
</dbReference>
<dbReference type="InterPro" id="IPR027417">
    <property type="entry name" value="P-loop_NTPase"/>
</dbReference>
<dbReference type="PANTHER" id="PTHR10513">
    <property type="entry name" value="DEOXYNUCLEOSIDE KINASE"/>
    <property type="match status" value="1"/>
</dbReference>
<gene>
    <name evidence="3" type="ORF">RN001_012945</name>
</gene>
<dbReference type="Proteomes" id="UP001353858">
    <property type="component" value="Unassembled WGS sequence"/>
</dbReference>
<evidence type="ECO:0000313" key="3">
    <source>
        <dbReference type="EMBL" id="KAK4873585.1"/>
    </source>
</evidence>
<proteinExistence type="predicted"/>
<evidence type="ECO:0000259" key="2">
    <source>
        <dbReference type="Pfam" id="PF01712"/>
    </source>
</evidence>
<dbReference type="Pfam" id="PF01712">
    <property type="entry name" value="dNK"/>
    <property type="match status" value="1"/>
</dbReference>
<organism evidence="3 4">
    <name type="scientific">Aquatica leii</name>
    <dbReference type="NCBI Taxonomy" id="1421715"/>
    <lineage>
        <taxon>Eukaryota</taxon>
        <taxon>Metazoa</taxon>
        <taxon>Ecdysozoa</taxon>
        <taxon>Arthropoda</taxon>
        <taxon>Hexapoda</taxon>
        <taxon>Insecta</taxon>
        <taxon>Pterygota</taxon>
        <taxon>Neoptera</taxon>
        <taxon>Endopterygota</taxon>
        <taxon>Coleoptera</taxon>
        <taxon>Polyphaga</taxon>
        <taxon>Elateriformia</taxon>
        <taxon>Elateroidea</taxon>
        <taxon>Lampyridae</taxon>
        <taxon>Luciolinae</taxon>
        <taxon>Aquatica</taxon>
    </lineage>
</organism>
<dbReference type="PANTHER" id="PTHR10513:SF38">
    <property type="entry name" value="DEOXYNUCLEOSIDE KINASE-LIKE PROTEIN"/>
    <property type="match status" value="1"/>
</dbReference>
<keyword evidence="4" id="KW-1185">Reference proteome</keyword>
<dbReference type="InterPro" id="IPR050566">
    <property type="entry name" value="Deoxyribonucleoside_kinase"/>
</dbReference>
<dbReference type="FunFam" id="3.40.50.300:FF:001571">
    <property type="entry name" value="Deoxynucleoside kinase"/>
    <property type="match status" value="1"/>
</dbReference>
<evidence type="ECO:0000256" key="1">
    <source>
        <dbReference type="SAM" id="MobiDB-lite"/>
    </source>
</evidence>
<dbReference type="AlphaFoldDB" id="A0AAN7SNJ7"/>
<name>A0AAN7SNJ7_9COLE</name>
<evidence type="ECO:0000313" key="4">
    <source>
        <dbReference type="Proteomes" id="UP001353858"/>
    </source>
</evidence>